<dbReference type="Proteomes" id="UP001359886">
    <property type="component" value="Unassembled WGS sequence"/>
</dbReference>
<dbReference type="PANTHER" id="PTHR34385:SF1">
    <property type="entry name" value="PEPTIDOGLYCAN L-ALANYL-D-GLUTAMATE ENDOPEPTIDASE CWLK"/>
    <property type="match status" value="1"/>
</dbReference>
<reference evidence="2 3" key="1">
    <citation type="submission" date="2024-02" db="EMBL/GenBank/DDBJ databases">
        <title>A novel Wenzhouxiangellaceae bacterium, isolated from coastal sediments.</title>
        <authorList>
            <person name="Du Z.-J."/>
            <person name="Ye Y.-Q."/>
            <person name="Zhang X.-Y."/>
        </authorList>
    </citation>
    <scope>NUCLEOTIDE SEQUENCE [LARGE SCALE GENOMIC DNA]</scope>
    <source>
        <strain evidence="2 3">CH-27</strain>
    </source>
</reference>
<feature type="domain" description="D-alanyl-D-alanine carboxypeptidase-like core" evidence="1">
    <location>
        <begin position="203"/>
        <end position="329"/>
    </location>
</feature>
<dbReference type="PANTHER" id="PTHR34385">
    <property type="entry name" value="D-ALANYL-D-ALANINE CARBOXYPEPTIDASE"/>
    <property type="match status" value="1"/>
</dbReference>
<keyword evidence="3" id="KW-1185">Reference proteome</keyword>
<name>A0AAW9R9J7_9GAMM</name>
<dbReference type="SUPFAM" id="SSF55166">
    <property type="entry name" value="Hedgehog/DD-peptidase"/>
    <property type="match status" value="1"/>
</dbReference>
<protein>
    <submittedName>
        <fullName evidence="2">M15 family metallopeptidase</fullName>
    </submittedName>
</protein>
<accession>A0AAW9R9J7</accession>
<gene>
    <name evidence="2" type="ORF">V3330_12320</name>
</gene>
<proteinExistence type="predicted"/>
<dbReference type="InterPro" id="IPR009045">
    <property type="entry name" value="Zn_M74/Hedgehog-like"/>
</dbReference>
<dbReference type="InterPro" id="IPR003709">
    <property type="entry name" value="VanY-like_core_dom"/>
</dbReference>
<dbReference type="InterPro" id="IPR058193">
    <property type="entry name" value="VanY/YodJ_core_dom"/>
</dbReference>
<dbReference type="CDD" id="cd14852">
    <property type="entry name" value="LD-carboxypeptidase"/>
    <property type="match status" value="1"/>
</dbReference>
<dbReference type="Gene3D" id="3.30.1380.10">
    <property type="match status" value="1"/>
</dbReference>
<evidence type="ECO:0000313" key="2">
    <source>
        <dbReference type="EMBL" id="MEJ8568412.1"/>
    </source>
</evidence>
<dbReference type="InterPro" id="IPR052179">
    <property type="entry name" value="DD-CPase-like"/>
</dbReference>
<evidence type="ECO:0000313" key="3">
    <source>
        <dbReference type="Proteomes" id="UP001359886"/>
    </source>
</evidence>
<organism evidence="2 3">
    <name type="scientific">Elongatibacter sediminis</name>
    <dbReference type="NCBI Taxonomy" id="3119006"/>
    <lineage>
        <taxon>Bacteria</taxon>
        <taxon>Pseudomonadati</taxon>
        <taxon>Pseudomonadota</taxon>
        <taxon>Gammaproteobacteria</taxon>
        <taxon>Chromatiales</taxon>
        <taxon>Wenzhouxiangellaceae</taxon>
        <taxon>Elongatibacter</taxon>
    </lineage>
</organism>
<dbReference type="GO" id="GO:0008233">
    <property type="term" value="F:peptidase activity"/>
    <property type="evidence" value="ECO:0007669"/>
    <property type="project" value="InterPro"/>
</dbReference>
<evidence type="ECO:0000259" key="1">
    <source>
        <dbReference type="Pfam" id="PF02557"/>
    </source>
</evidence>
<dbReference type="GO" id="GO:0006508">
    <property type="term" value="P:proteolysis"/>
    <property type="evidence" value="ECO:0007669"/>
    <property type="project" value="InterPro"/>
</dbReference>
<dbReference type="Pfam" id="PF02557">
    <property type="entry name" value="VanY"/>
    <property type="match status" value="1"/>
</dbReference>
<dbReference type="EMBL" id="JAZHOG010000008">
    <property type="protein sequence ID" value="MEJ8568412.1"/>
    <property type="molecule type" value="Genomic_DNA"/>
</dbReference>
<dbReference type="RefSeq" id="WP_354695736.1">
    <property type="nucleotide sequence ID" value="NZ_JAZHOG010000008.1"/>
</dbReference>
<sequence length="329" mass="37003">MATSNPSSNARQSFVSPASPDDLPWLKDWYRHHTPITQARLEPAGGEKAELRFRRSIEDGCVVIANGFRGVQGVAALDLDSGEVWALAVARRRPDTRHIQPLMDAIERLAVAFCFDHITIEPVPDRSELLTGLGYRAPTRSASGRPALRRALSRRWTRYGRRIRAIGAELGIPSNYARRHRLRLQAESPRLESIGTDVFGREQRLTPPAATAWRAMVETAARAGTALQAVSAFRSVDYQAALLRRKLEHGQKMEQILRVSAAPGFSEHHTGNALDITTPGAEPLEESFEHTRAFAWLCQHAPAHGFRLSFPRENRHRLAYEPWHWCYRG</sequence>
<comment type="caution">
    <text evidence="2">The sequence shown here is derived from an EMBL/GenBank/DDBJ whole genome shotgun (WGS) entry which is preliminary data.</text>
</comment>
<dbReference type="AlphaFoldDB" id="A0AAW9R9J7"/>